<dbReference type="AlphaFoldDB" id="A0A1I8G552"/>
<proteinExistence type="predicted"/>
<organism evidence="2 3">
    <name type="scientific">Macrostomum lignano</name>
    <dbReference type="NCBI Taxonomy" id="282301"/>
    <lineage>
        <taxon>Eukaryota</taxon>
        <taxon>Metazoa</taxon>
        <taxon>Spiralia</taxon>
        <taxon>Lophotrochozoa</taxon>
        <taxon>Platyhelminthes</taxon>
        <taxon>Rhabditophora</taxon>
        <taxon>Macrostomorpha</taxon>
        <taxon>Macrostomida</taxon>
        <taxon>Macrostomidae</taxon>
        <taxon>Macrostomum</taxon>
    </lineage>
</organism>
<protein>
    <submittedName>
        <fullName evidence="3">Secreted protein</fullName>
    </submittedName>
</protein>
<keyword evidence="1" id="KW-0472">Membrane</keyword>
<dbReference type="Proteomes" id="UP000095280">
    <property type="component" value="Unplaced"/>
</dbReference>
<reference evidence="3" key="1">
    <citation type="submission" date="2016-11" db="UniProtKB">
        <authorList>
            <consortium name="WormBaseParasite"/>
        </authorList>
    </citation>
    <scope>IDENTIFICATION</scope>
</reference>
<keyword evidence="2" id="KW-1185">Reference proteome</keyword>
<evidence type="ECO:0000313" key="3">
    <source>
        <dbReference type="WBParaSite" id="maker-uti_cns_0000927-snap-gene-0.4-mRNA-1"/>
    </source>
</evidence>
<keyword evidence="1" id="KW-1133">Transmembrane helix</keyword>
<keyword evidence="1" id="KW-0812">Transmembrane</keyword>
<dbReference type="WBParaSite" id="maker-uti_cns_0000927-snap-gene-0.4-mRNA-1">
    <property type="protein sequence ID" value="maker-uti_cns_0000927-snap-gene-0.4-mRNA-1"/>
    <property type="gene ID" value="maker-uti_cns_0000927-snap-gene-0.4"/>
</dbReference>
<accession>A0A1I8G552</accession>
<sequence>LRDTRMLHHQLLSSTTDFGSSSFTQLMTLLLAPAVWTCLLAPCVLISELGADTQQLRIGNNNDTMREFIAKMFENYDKTIPPSMYTGE</sequence>
<evidence type="ECO:0000256" key="1">
    <source>
        <dbReference type="SAM" id="Phobius"/>
    </source>
</evidence>
<feature type="transmembrane region" description="Helical" evidence="1">
    <location>
        <begin position="26"/>
        <end position="47"/>
    </location>
</feature>
<evidence type="ECO:0000313" key="2">
    <source>
        <dbReference type="Proteomes" id="UP000095280"/>
    </source>
</evidence>
<name>A0A1I8G552_9PLAT</name>